<evidence type="ECO:0000256" key="1">
    <source>
        <dbReference type="SAM" id="Phobius"/>
    </source>
</evidence>
<dbReference type="EMBL" id="LT558119">
    <property type="protein sequence ID" value="SAM77074.1"/>
    <property type="molecule type" value="Genomic_DNA"/>
</dbReference>
<keyword evidence="1" id="KW-1133">Transmembrane helix</keyword>
<dbReference type="GO" id="GO:0008374">
    <property type="term" value="F:O-acyltransferase activity"/>
    <property type="evidence" value="ECO:0007669"/>
    <property type="project" value="InterPro"/>
</dbReference>
<feature type="transmembrane region" description="Helical" evidence="1">
    <location>
        <begin position="229"/>
        <end position="248"/>
    </location>
</feature>
<reference evidence="3" key="1">
    <citation type="submission" date="2016-04" db="EMBL/GenBank/DDBJ databases">
        <authorList>
            <person name="Guldener U."/>
            <person name="Guldener U."/>
        </authorList>
    </citation>
    <scope>NUCLEOTIDE SEQUENCE [LARGE SCALE GENOMIC DNA]</scope>
    <source>
        <strain evidence="3">UB2112</strain>
    </source>
</reference>
<organism evidence="2 3">
    <name type="scientific">Ustilago bromivora</name>
    <dbReference type="NCBI Taxonomy" id="307758"/>
    <lineage>
        <taxon>Eukaryota</taxon>
        <taxon>Fungi</taxon>
        <taxon>Dikarya</taxon>
        <taxon>Basidiomycota</taxon>
        <taxon>Ustilaginomycotina</taxon>
        <taxon>Ustilaginomycetes</taxon>
        <taxon>Ustilaginales</taxon>
        <taxon>Ustilaginaceae</taxon>
        <taxon>Ustilago</taxon>
    </lineage>
</organism>
<evidence type="ECO:0008006" key="4">
    <source>
        <dbReference type="Google" id="ProtNLM"/>
    </source>
</evidence>
<dbReference type="PANTHER" id="PTHR31595:SF57">
    <property type="entry name" value="OS04G0481900 PROTEIN"/>
    <property type="match status" value="1"/>
</dbReference>
<dbReference type="InterPro" id="IPR044851">
    <property type="entry name" value="Wax_synthase"/>
</dbReference>
<feature type="transmembrane region" description="Helical" evidence="1">
    <location>
        <begin position="268"/>
        <end position="297"/>
    </location>
</feature>
<accession>A0A1K0FZM3</accession>
<dbReference type="GO" id="GO:0006629">
    <property type="term" value="P:lipid metabolic process"/>
    <property type="evidence" value="ECO:0007669"/>
    <property type="project" value="InterPro"/>
</dbReference>
<name>A0A1K0FZM3_9BASI</name>
<keyword evidence="1" id="KW-0472">Membrane</keyword>
<dbReference type="OrthoDB" id="1077582at2759"/>
<dbReference type="PANTHER" id="PTHR31595">
    <property type="entry name" value="LONG-CHAIN-ALCOHOL O-FATTY-ACYLTRANSFERASE 3-RELATED"/>
    <property type="match status" value="1"/>
</dbReference>
<protein>
    <recommendedName>
        <fullName evidence="4">Wax synthase domain-containing protein</fullName>
    </recommendedName>
</protein>
<sequence>MVFRVAPTVRKPLVASWGPNFRPAVPTTLFCLAWIFVLCLTLQSRSPTWRLIRLASFPAIASISLQLTFNRTYTLGNPLRDLAMPTITWTIVSKAVEICLVCSKGGPRQIRPFLPKSKFPVSKMDPSEYAQYEWKEIEFPQLFSWARLIYGLDTLGLRRVGTSPILPKQGRALEWLKRGLNEWSRYLKVNKCKPEDIPAHSPLRRFGQPEMPFLAAALQLLFMRFSFQWLYALAAATSEMISVLGFYIPVGKRFTLLGVPTSAFDLPLLTRLGMVLSVGGAVCLLGAVAEGTMLLFWKPKPATSFLSTFNRPVTSPGLARLWARSWHAASQRDYLNMASFMPFSRYEPLQLLYVFFWSGAQHSWMFSRLRTSSTAKITLLTVLTGMLDQGMITFFISQGVGIWIEKAALDAMPAAWKKQRFLIGLARRFWMFTVLVLPGMLFLDSLLRCQLMTKDILDGFGLRALGLMVQGKKY</sequence>
<keyword evidence="1" id="KW-0812">Transmembrane</keyword>
<proteinExistence type="predicted"/>
<dbReference type="AlphaFoldDB" id="A0A1K0FZM3"/>
<evidence type="ECO:0000313" key="2">
    <source>
        <dbReference type="EMBL" id="SAM77074.1"/>
    </source>
</evidence>
<evidence type="ECO:0000313" key="3">
    <source>
        <dbReference type="Proteomes" id="UP000179920"/>
    </source>
</evidence>
<feature type="transmembrane region" description="Helical" evidence="1">
    <location>
        <begin position="429"/>
        <end position="447"/>
    </location>
</feature>
<dbReference type="Proteomes" id="UP000179920">
    <property type="component" value="Chromosome III"/>
</dbReference>
<feature type="transmembrane region" description="Helical" evidence="1">
    <location>
        <begin position="24"/>
        <end position="43"/>
    </location>
</feature>
<gene>
    <name evidence="2" type="ORF">UBRO_01701</name>
</gene>